<evidence type="ECO:0000256" key="1">
    <source>
        <dbReference type="PROSITE-ProRule" id="PRU00042"/>
    </source>
</evidence>
<feature type="domain" description="C2H2-type" evidence="3">
    <location>
        <begin position="106"/>
        <end position="133"/>
    </location>
</feature>
<dbReference type="EMBL" id="OIVN01003064">
    <property type="protein sequence ID" value="SPD08539.1"/>
    <property type="molecule type" value="Genomic_DNA"/>
</dbReference>
<sequence>MLLASLHARCARALRTVDGVTVAPWQWIRGGVDPWVEVLPFCLMGCGFVVFPSLAADPARIELVCVVCAVVQEEEKGKEFIFLHSQDSKPIEDKTLEQKEVHFPRYKCPTCGQKYPTKEEKKDCLKSHYPKKPGDADGEDDTDADADDYGHG</sequence>
<keyword evidence="1" id="KW-0863">Zinc-finger</keyword>
<name>A0A2N9HAC9_FAGSY</name>
<dbReference type="GO" id="GO:0008270">
    <property type="term" value="F:zinc ion binding"/>
    <property type="evidence" value="ECO:0007669"/>
    <property type="project" value="UniProtKB-KW"/>
</dbReference>
<dbReference type="InterPro" id="IPR013087">
    <property type="entry name" value="Znf_C2H2_type"/>
</dbReference>
<reference evidence="4" key="1">
    <citation type="submission" date="2018-02" db="EMBL/GenBank/DDBJ databases">
        <authorList>
            <person name="Cohen D.B."/>
            <person name="Kent A.D."/>
        </authorList>
    </citation>
    <scope>NUCLEOTIDE SEQUENCE</scope>
</reference>
<dbReference type="PROSITE" id="PS50157">
    <property type="entry name" value="ZINC_FINGER_C2H2_2"/>
    <property type="match status" value="1"/>
</dbReference>
<dbReference type="AlphaFoldDB" id="A0A2N9HAC9"/>
<keyword evidence="1" id="KW-0479">Metal-binding</keyword>
<gene>
    <name evidence="4" type="ORF">FSB_LOCUS36421</name>
</gene>
<evidence type="ECO:0000259" key="3">
    <source>
        <dbReference type="PROSITE" id="PS50157"/>
    </source>
</evidence>
<keyword evidence="1" id="KW-0862">Zinc</keyword>
<feature type="compositionally biased region" description="Basic and acidic residues" evidence="2">
    <location>
        <begin position="116"/>
        <end position="126"/>
    </location>
</feature>
<proteinExistence type="predicted"/>
<feature type="region of interest" description="Disordered" evidence="2">
    <location>
        <begin position="109"/>
        <end position="152"/>
    </location>
</feature>
<accession>A0A2N9HAC9</accession>
<evidence type="ECO:0000313" key="4">
    <source>
        <dbReference type="EMBL" id="SPD08539.1"/>
    </source>
</evidence>
<organism evidence="4">
    <name type="scientific">Fagus sylvatica</name>
    <name type="common">Beechnut</name>
    <dbReference type="NCBI Taxonomy" id="28930"/>
    <lineage>
        <taxon>Eukaryota</taxon>
        <taxon>Viridiplantae</taxon>
        <taxon>Streptophyta</taxon>
        <taxon>Embryophyta</taxon>
        <taxon>Tracheophyta</taxon>
        <taxon>Spermatophyta</taxon>
        <taxon>Magnoliopsida</taxon>
        <taxon>eudicotyledons</taxon>
        <taxon>Gunneridae</taxon>
        <taxon>Pentapetalae</taxon>
        <taxon>rosids</taxon>
        <taxon>fabids</taxon>
        <taxon>Fagales</taxon>
        <taxon>Fagaceae</taxon>
        <taxon>Fagus</taxon>
    </lineage>
</organism>
<feature type="compositionally biased region" description="Acidic residues" evidence="2">
    <location>
        <begin position="136"/>
        <end position="152"/>
    </location>
</feature>
<protein>
    <recommendedName>
        <fullName evidence="3">C2H2-type domain-containing protein</fullName>
    </recommendedName>
</protein>
<evidence type="ECO:0000256" key="2">
    <source>
        <dbReference type="SAM" id="MobiDB-lite"/>
    </source>
</evidence>